<accession>A0A0A8YSI1</accession>
<dbReference type="EMBL" id="GBRH01267946">
    <property type="protein sequence ID" value="JAD29949.1"/>
    <property type="molecule type" value="Transcribed_RNA"/>
</dbReference>
<evidence type="ECO:0000313" key="1">
    <source>
        <dbReference type="EMBL" id="JAD29949.1"/>
    </source>
</evidence>
<protein>
    <submittedName>
        <fullName evidence="1">Uncharacterized protein</fullName>
    </submittedName>
</protein>
<reference evidence="1" key="1">
    <citation type="submission" date="2014-09" db="EMBL/GenBank/DDBJ databases">
        <authorList>
            <person name="Magalhaes I.L.F."/>
            <person name="Oliveira U."/>
            <person name="Santos F.R."/>
            <person name="Vidigal T.H.D.A."/>
            <person name="Brescovit A.D."/>
            <person name="Santos A.J."/>
        </authorList>
    </citation>
    <scope>NUCLEOTIDE SEQUENCE</scope>
    <source>
        <tissue evidence="1">Shoot tissue taken approximately 20 cm above the soil surface</tissue>
    </source>
</reference>
<sequence>MTHVYNLWTFRTHQPFSPLKRTDTHFRRERWRKNSLLVRNMVTKQCNHLQVCDKANDII</sequence>
<proteinExistence type="predicted"/>
<dbReference type="AlphaFoldDB" id="A0A0A8YSI1"/>
<name>A0A0A8YSI1_ARUDO</name>
<reference evidence="1" key="2">
    <citation type="journal article" date="2015" name="Data Brief">
        <title>Shoot transcriptome of the giant reed, Arundo donax.</title>
        <authorList>
            <person name="Barrero R.A."/>
            <person name="Guerrero F.D."/>
            <person name="Moolhuijzen P."/>
            <person name="Goolsby J.A."/>
            <person name="Tidwell J."/>
            <person name="Bellgard S.E."/>
            <person name="Bellgard M.I."/>
        </authorList>
    </citation>
    <scope>NUCLEOTIDE SEQUENCE</scope>
    <source>
        <tissue evidence="1">Shoot tissue taken approximately 20 cm above the soil surface</tissue>
    </source>
</reference>
<organism evidence="1">
    <name type="scientific">Arundo donax</name>
    <name type="common">Giant reed</name>
    <name type="synonym">Donax arundinaceus</name>
    <dbReference type="NCBI Taxonomy" id="35708"/>
    <lineage>
        <taxon>Eukaryota</taxon>
        <taxon>Viridiplantae</taxon>
        <taxon>Streptophyta</taxon>
        <taxon>Embryophyta</taxon>
        <taxon>Tracheophyta</taxon>
        <taxon>Spermatophyta</taxon>
        <taxon>Magnoliopsida</taxon>
        <taxon>Liliopsida</taxon>
        <taxon>Poales</taxon>
        <taxon>Poaceae</taxon>
        <taxon>PACMAD clade</taxon>
        <taxon>Arundinoideae</taxon>
        <taxon>Arundineae</taxon>
        <taxon>Arundo</taxon>
    </lineage>
</organism>